<comment type="caution">
    <text evidence="1">The sequence shown here is derived from an EMBL/GenBank/DDBJ whole genome shotgun (WGS) entry which is preliminary data.</text>
</comment>
<evidence type="ECO:0000313" key="2">
    <source>
        <dbReference type="Proteomes" id="UP000805193"/>
    </source>
</evidence>
<reference evidence="1 2" key="1">
    <citation type="journal article" date="2020" name="Cell">
        <title>Large-Scale Comparative Analyses of Tick Genomes Elucidate Their Genetic Diversity and Vector Capacities.</title>
        <authorList>
            <consortium name="Tick Genome and Microbiome Consortium (TIGMIC)"/>
            <person name="Jia N."/>
            <person name="Wang J."/>
            <person name="Shi W."/>
            <person name="Du L."/>
            <person name="Sun Y."/>
            <person name="Zhan W."/>
            <person name="Jiang J.F."/>
            <person name="Wang Q."/>
            <person name="Zhang B."/>
            <person name="Ji P."/>
            <person name="Bell-Sakyi L."/>
            <person name="Cui X.M."/>
            <person name="Yuan T.T."/>
            <person name="Jiang B.G."/>
            <person name="Yang W.F."/>
            <person name="Lam T.T."/>
            <person name="Chang Q.C."/>
            <person name="Ding S.J."/>
            <person name="Wang X.J."/>
            <person name="Zhu J.G."/>
            <person name="Ruan X.D."/>
            <person name="Zhao L."/>
            <person name="Wei J.T."/>
            <person name="Ye R.Z."/>
            <person name="Que T.C."/>
            <person name="Du C.H."/>
            <person name="Zhou Y.H."/>
            <person name="Cheng J.X."/>
            <person name="Dai P.F."/>
            <person name="Guo W.B."/>
            <person name="Han X.H."/>
            <person name="Huang E.J."/>
            <person name="Li L.F."/>
            <person name="Wei W."/>
            <person name="Gao Y.C."/>
            <person name="Liu J.Z."/>
            <person name="Shao H.Z."/>
            <person name="Wang X."/>
            <person name="Wang C.C."/>
            <person name="Yang T.C."/>
            <person name="Huo Q.B."/>
            <person name="Li W."/>
            <person name="Chen H.Y."/>
            <person name="Chen S.E."/>
            <person name="Zhou L.G."/>
            <person name="Ni X.B."/>
            <person name="Tian J.H."/>
            <person name="Sheng Y."/>
            <person name="Liu T."/>
            <person name="Pan Y.S."/>
            <person name="Xia L.Y."/>
            <person name="Li J."/>
            <person name="Zhao F."/>
            <person name="Cao W.C."/>
        </authorList>
    </citation>
    <scope>NUCLEOTIDE SEQUENCE [LARGE SCALE GENOMIC DNA]</scope>
    <source>
        <strain evidence="1">Iper-2018</strain>
    </source>
</reference>
<organism evidence="1 2">
    <name type="scientific">Ixodes persulcatus</name>
    <name type="common">Taiga tick</name>
    <dbReference type="NCBI Taxonomy" id="34615"/>
    <lineage>
        <taxon>Eukaryota</taxon>
        <taxon>Metazoa</taxon>
        <taxon>Ecdysozoa</taxon>
        <taxon>Arthropoda</taxon>
        <taxon>Chelicerata</taxon>
        <taxon>Arachnida</taxon>
        <taxon>Acari</taxon>
        <taxon>Parasitiformes</taxon>
        <taxon>Ixodida</taxon>
        <taxon>Ixodoidea</taxon>
        <taxon>Ixodidae</taxon>
        <taxon>Ixodinae</taxon>
        <taxon>Ixodes</taxon>
    </lineage>
</organism>
<dbReference type="Proteomes" id="UP000805193">
    <property type="component" value="Unassembled WGS sequence"/>
</dbReference>
<proteinExistence type="predicted"/>
<dbReference type="EMBL" id="JABSTQ010009806">
    <property type="protein sequence ID" value="KAG0425735.1"/>
    <property type="molecule type" value="Genomic_DNA"/>
</dbReference>
<name>A0AC60PY01_IXOPE</name>
<evidence type="ECO:0000313" key="1">
    <source>
        <dbReference type="EMBL" id="KAG0425735.1"/>
    </source>
</evidence>
<accession>A0AC60PY01</accession>
<gene>
    <name evidence="1" type="ORF">HPB47_027113</name>
</gene>
<protein>
    <submittedName>
        <fullName evidence="1">Uncharacterized protein</fullName>
    </submittedName>
</protein>
<keyword evidence="2" id="KW-1185">Reference proteome</keyword>
<sequence>MSPNVCWLFLRALSCFNASSNGEHNIASHLTSTMTFSNFVPAASHLHALTYTTVIATLGSTSASAVTSPDPSFNRRRVDSYSLDRDRLSRHPVFAPPLSEYVFGWLPDRRRAPDQLLANTSLGIQWEFDICRRHDKTTNEDGGYPPDSHTHALTGVAISGCRCHGYVPQLKAERKPSVALGLTVILAAQSPTVLLNTLNVLKFTEALNSPRSNRKSTASLLRIRKLVGSAVRAYEPRNPNSAVGIIRDVDASISEEVLLRNLSANMSKITQVRRFANTETVRVPFAPATLREHVFLGRVRHKVELYADRPMQCRKCGKFGHVNAVWTRPEVCTRCSGSHASERCEAERANCCDQHSIEQDNGIVLQNRFSDLYDETQDLLLERSNVPQNEQRSSHPARRVSSTPGSASREQVVSREQHAEPLTTT</sequence>